<dbReference type="InterPro" id="IPR007476">
    <property type="entry name" value="RdgC"/>
</dbReference>
<evidence type="ECO:0000256" key="4">
    <source>
        <dbReference type="ARBA" id="ARBA00022490"/>
    </source>
</evidence>
<dbReference type="STRING" id="887898.HMPREF0551_1648"/>
<comment type="similarity">
    <text evidence="2 6">Belongs to the RdgC family.</text>
</comment>
<dbReference type="HOGENOM" id="CLU_052038_1_1_4"/>
<dbReference type="Pfam" id="PF04381">
    <property type="entry name" value="RdgC"/>
    <property type="match status" value="1"/>
</dbReference>
<dbReference type="EMBL" id="AEQP01000013">
    <property type="protein sequence ID" value="EFV94658.1"/>
    <property type="molecule type" value="Genomic_DNA"/>
</dbReference>
<dbReference type="Proteomes" id="UP000011021">
    <property type="component" value="Unassembled WGS sequence"/>
</dbReference>
<dbReference type="PANTHER" id="PTHR38103">
    <property type="entry name" value="RECOMBINATION-ASSOCIATED PROTEIN RDGC"/>
    <property type="match status" value="1"/>
</dbReference>
<dbReference type="NCBIfam" id="NF001464">
    <property type="entry name" value="PRK00321.1-5"/>
    <property type="match status" value="1"/>
</dbReference>
<evidence type="ECO:0000256" key="2">
    <source>
        <dbReference type="ARBA" id="ARBA00008657"/>
    </source>
</evidence>
<sequence length="306" mass="34143">MSAFFRNALVYRLSAAWNPDPAAVEEQLQRLAFTPGLAQEAQSLGWVPAMEGEGLAHRVGRHWLLTLRAEKKLLPASVINQFTRARAQALEEEQGFKPGRKQMRELKERVTEELLPKAFSIFRDTRVWIDPEGGWVVVDTTAPARADEIIGLLKKSVDDLPLAPLKLAHSPAQAMTTWLVENEVPGPFSIDDDSELRDTGESRAAVRYVRQPVDADTVQRHLKEGKQCTRLALTWRDRVSFVLTENAAIKRLNPLDVVREGRESLDEGDARQVFDAEFMLMAGELSGLLADLLDVLGGEQKKAQAA</sequence>
<dbReference type="GO" id="GO:0000018">
    <property type="term" value="P:regulation of DNA recombination"/>
    <property type="evidence" value="ECO:0007669"/>
    <property type="project" value="TreeGrafter"/>
</dbReference>
<keyword evidence="8" id="KW-1185">Reference proteome</keyword>
<dbReference type="GO" id="GO:0006310">
    <property type="term" value="P:DNA recombination"/>
    <property type="evidence" value="ECO:0007669"/>
    <property type="project" value="UniProtKB-UniRule"/>
</dbReference>
<protein>
    <recommendedName>
        <fullName evidence="3 6">Recombination-associated protein RdgC</fullName>
    </recommendedName>
</protein>
<dbReference type="RefSeq" id="WP_005673965.1">
    <property type="nucleotide sequence ID" value="NZ_CP146288.1"/>
</dbReference>
<dbReference type="eggNOG" id="COG2974">
    <property type="taxonomic scope" value="Bacteria"/>
</dbReference>
<dbReference type="GO" id="GO:0003690">
    <property type="term" value="F:double-stranded DNA binding"/>
    <property type="evidence" value="ECO:0007669"/>
    <property type="project" value="TreeGrafter"/>
</dbReference>
<dbReference type="HAMAP" id="MF_00194">
    <property type="entry name" value="RdgC"/>
    <property type="match status" value="1"/>
</dbReference>
<evidence type="ECO:0000256" key="3">
    <source>
        <dbReference type="ARBA" id="ARBA00022296"/>
    </source>
</evidence>
<reference evidence="7 8" key="1">
    <citation type="submission" date="2010-12" db="EMBL/GenBank/DDBJ databases">
        <authorList>
            <person name="Muzny D."/>
            <person name="Qin X."/>
            <person name="Deng J."/>
            <person name="Jiang H."/>
            <person name="Liu Y."/>
            <person name="Qu J."/>
            <person name="Song X.-Z."/>
            <person name="Zhang L."/>
            <person name="Thornton R."/>
            <person name="Coyle M."/>
            <person name="Francisco L."/>
            <person name="Jackson L."/>
            <person name="Javaid M."/>
            <person name="Korchina V."/>
            <person name="Kovar C."/>
            <person name="Mata R."/>
            <person name="Mathew T."/>
            <person name="Ngo R."/>
            <person name="Nguyen L."/>
            <person name="Nguyen N."/>
            <person name="Okwuonu G."/>
            <person name="Ongeri F."/>
            <person name="Pham C."/>
            <person name="Simmons D."/>
            <person name="Wilczek-Boney K."/>
            <person name="Hale W."/>
            <person name="Jakkamsetti A."/>
            <person name="Pham P."/>
            <person name="Ruth R."/>
            <person name="San Lucas F."/>
            <person name="Warren J."/>
            <person name="Zhang J."/>
            <person name="Zhao Z."/>
            <person name="Zhou C."/>
            <person name="Zhu D."/>
            <person name="Lee S."/>
            <person name="Bess C."/>
            <person name="Blankenburg K."/>
            <person name="Forbes L."/>
            <person name="Fu Q."/>
            <person name="Gubbala S."/>
            <person name="Hirani K."/>
            <person name="Jayaseelan J.C."/>
            <person name="Lara F."/>
            <person name="Munidasa M."/>
            <person name="Palculict T."/>
            <person name="Patil S."/>
            <person name="Pu L.-L."/>
            <person name="Saada N."/>
            <person name="Tang L."/>
            <person name="Weissenberger G."/>
            <person name="Zhu Y."/>
            <person name="Hemphill L."/>
            <person name="Shang Y."/>
            <person name="Youmans B."/>
            <person name="Ayvaz T."/>
            <person name="Ross M."/>
            <person name="Santibanez J."/>
            <person name="Aqrawi P."/>
            <person name="Gross S."/>
            <person name="Joshi V."/>
            <person name="Fowler G."/>
            <person name="Nazareth L."/>
            <person name="Reid J."/>
            <person name="Worley K."/>
            <person name="Petrosino J."/>
            <person name="Highlander S."/>
            <person name="Gibbs R."/>
        </authorList>
    </citation>
    <scope>NUCLEOTIDE SEQUENCE [LARGE SCALE GENOMIC DNA]</scope>
    <source>
        <strain evidence="7 8">ATCC 51599</strain>
    </source>
</reference>
<dbReference type="GO" id="GO:0043590">
    <property type="term" value="C:bacterial nucleoid"/>
    <property type="evidence" value="ECO:0007669"/>
    <property type="project" value="TreeGrafter"/>
</dbReference>
<evidence type="ECO:0000256" key="1">
    <source>
        <dbReference type="ARBA" id="ARBA00004453"/>
    </source>
</evidence>
<name>E7RY84_9BURK</name>
<keyword evidence="4 6" id="KW-0963">Cytoplasm</keyword>
<accession>E7RY84</accession>
<comment type="subcellular location">
    <subcellularLocation>
        <location evidence="1 6">Cytoplasm</location>
        <location evidence="1 6">Nucleoid</location>
    </subcellularLocation>
</comment>
<comment type="function">
    <text evidence="6">May be involved in recombination.</text>
</comment>
<organism evidence="7 8">
    <name type="scientific">Lautropia mirabilis ATCC 51599</name>
    <dbReference type="NCBI Taxonomy" id="887898"/>
    <lineage>
        <taxon>Bacteria</taxon>
        <taxon>Pseudomonadati</taxon>
        <taxon>Pseudomonadota</taxon>
        <taxon>Betaproteobacteria</taxon>
        <taxon>Burkholderiales</taxon>
        <taxon>Burkholderiaceae</taxon>
        <taxon>Lautropia</taxon>
    </lineage>
</organism>
<comment type="caution">
    <text evidence="7">The sequence shown here is derived from an EMBL/GenBank/DDBJ whole genome shotgun (WGS) entry which is preliminary data.</text>
</comment>
<dbReference type="NCBIfam" id="NF001463">
    <property type="entry name" value="PRK00321.1-4"/>
    <property type="match status" value="1"/>
</dbReference>
<dbReference type="PANTHER" id="PTHR38103:SF1">
    <property type="entry name" value="RECOMBINATION-ASSOCIATED PROTEIN RDGC"/>
    <property type="match status" value="1"/>
</dbReference>
<evidence type="ECO:0000313" key="8">
    <source>
        <dbReference type="Proteomes" id="UP000011021"/>
    </source>
</evidence>
<evidence type="ECO:0000313" key="7">
    <source>
        <dbReference type="EMBL" id="EFV94658.1"/>
    </source>
</evidence>
<dbReference type="AlphaFoldDB" id="E7RY84"/>
<gene>
    <name evidence="6 7" type="primary">rdgC</name>
    <name evidence="7" type="ORF">HMPREF0551_1648</name>
</gene>
<proteinExistence type="inferred from homology"/>
<dbReference type="GO" id="GO:0005737">
    <property type="term" value="C:cytoplasm"/>
    <property type="evidence" value="ECO:0007669"/>
    <property type="project" value="UniProtKB-UniRule"/>
</dbReference>
<evidence type="ECO:0000256" key="5">
    <source>
        <dbReference type="ARBA" id="ARBA00023172"/>
    </source>
</evidence>
<keyword evidence="5 6" id="KW-0233">DNA recombination</keyword>
<evidence type="ECO:0000256" key="6">
    <source>
        <dbReference type="HAMAP-Rule" id="MF_00194"/>
    </source>
</evidence>